<sequence>MREACGTHKGFRTNNRVVTPEVTFLLYPPSQTSTDHWTIDASGKLLHTSHERRAIDQRRNGLNQSSIWVTLHPLSQ</sequence>
<name>A0A655WJK4_VIBCL</name>
<evidence type="ECO:0000313" key="1">
    <source>
        <dbReference type="EMBL" id="CSB91871.1"/>
    </source>
</evidence>
<accession>A0A655WJK4</accession>
<organism evidence="1 2">
    <name type="scientific">Vibrio cholerae</name>
    <dbReference type="NCBI Taxonomy" id="666"/>
    <lineage>
        <taxon>Bacteria</taxon>
        <taxon>Pseudomonadati</taxon>
        <taxon>Pseudomonadota</taxon>
        <taxon>Gammaproteobacteria</taxon>
        <taxon>Vibrionales</taxon>
        <taxon>Vibrionaceae</taxon>
        <taxon>Vibrio</taxon>
    </lineage>
</organism>
<proteinExistence type="predicted"/>
<reference evidence="1 2" key="1">
    <citation type="submission" date="2015-07" db="EMBL/GenBank/DDBJ databases">
        <authorList>
            <consortium name="Pathogen Informatics"/>
        </authorList>
    </citation>
    <scope>NUCLEOTIDE SEQUENCE [LARGE SCALE GENOMIC DNA]</scope>
    <source>
        <strain evidence="1 2">A325</strain>
    </source>
</reference>
<dbReference type="Proteomes" id="UP000046067">
    <property type="component" value="Unassembled WGS sequence"/>
</dbReference>
<evidence type="ECO:0000313" key="2">
    <source>
        <dbReference type="Proteomes" id="UP000046067"/>
    </source>
</evidence>
<dbReference type="AlphaFoldDB" id="A0A655WJK4"/>
<protein>
    <submittedName>
        <fullName evidence="1">Uncharacterized protein</fullName>
    </submittedName>
</protein>
<dbReference type="EMBL" id="CWQJ01000006">
    <property type="protein sequence ID" value="CSB91871.1"/>
    <property type="molecule type" value="Genomic_DNA"/>
</dbReference>
<gene>
    <name evidence="1" type="ORF">ERS013201_01322</name>
</gene>